<feature type="transmembrane region" description="Helical" evidence="2">
    <location>
        <begin position="6"/>
        <end position="28"/>
    </location>
</feature>
<reference evidence="3 4" key="1">
    <citation type="submission" date="2014-10" db="EMBL/GenBank/DDBJ databases">
        <title>Draft genome of the hookworm Ancylostoma caninum.</title>
        <authorList>
            <person name="Mitreva M."/>
        </authorList>
    </citation>
    <scope>NUCLEOTIDE SEQUENCE [LARGE SCALE GENOMIC DNA]</scope>
    <source>
        <strain evidence="3 4">Baltimore</strain>
    </source>
</reference>
<dbReference type="EMBL" id="JOJR01000140">
    <property type="protein sequence ID" value="RCN44015.1"/>
    <property type="molecule type" value="Genomic_DNA"/>
</dbReference>
<accession>A0A368GM17</accession>
<name>A0A368GM17_ANCCA</name>
<keyword evidence="4" id="KW-1185">Reference proteome</keyword>
<evidence type="ECO:0000313" key="4">
    <source>
        <dbReference type="Proteomes" id="UP000252519"/>
    </source>
</evidence>
<protein>
    <submittedName>
        <fullName evidence="3">Uncharacterized protein</fullName>
    </submittedName>
</protein>
<proteinExistence type="predicted"/>
<dbReference type="AlphaFoldDB" id="A0A368GM17"/>
<dbReference type="Proteomes" id="UP000252519">
    <property type="component" value="Unassembled WGS sequence"/>
</dbReference>
<keyword evidence="2" id="KW-0812">Transmembrane</keyword>
<evidence type="ECO:0000256" key="2">
    <source>
        <dbReference type="SAM" id="Phobius"/>
    </source>
</evidence>
<evidence type="ECO:0000313" key="3">
    <source>
        <dbReference type="EMBL" id="RCN44015.1"/>
    </source>
</evidence>
<organism evidence="3 4">
    <name type="scientific">Ancylostoma caninum</name>
    <name type="common">Dog hookworm</name>
    <dbReference type="NCBI Taxonomy" id="29170"/>
    <lineage>
        <taxon>Eukaryota</taxon>
        <taxon>Metazoa</taxon>
        <taxon>Ecdysozoa</taxon>
        <taxon>Nematoda</taxon>
        <taxon>Chromadorea</taxon>
        <taxon>Rhabditida</taxon>
        <taxon>Rhabditina</taxon>
        <taxon>Rhabditomorpha</taxon>
        <taxon>Strongyloidea</taxon>
        <taxon>Ancylostomatidae</taxon>
        <taxon>Ancylostomatinae</taxon>
        <taxon>Ancylostoma</taxon>
    </lineage>
</organism>
<gene>
    <name evidence="3" type="ORF">ANCCAN_09960</name>
</gene>
<keyword evidence="2" id="KW-1133">Transmembrane helix</keyword>
<feature type="region of interest" description="Disordered" evidence="1">
    <location>
        <begin position="58"/>
        <end position="109"/>
    </location>
</feature>
<comment type="caution">
    <text evidence="3">The sequence shown here is derived from an EMBL/GenBank/DDBJ whole genome shotgun (WGS) entry which is preliminary data.</text>
</comment>
<evidence type="ECO:0000256" key="1">
    <source>
        <dbReference type="SAM" id="MobiDB-lite"/>
    </source>
</evidence>
<keyword evidence="2" id="KW-0472">Membrane</keyword>
<sequence length="149" mass="16392">MSKSGHIFLSSIVSTALIFTALTVICVSDKLKKGVLKKDSDDTALKFSKDKGRVPVTVTGIQAGSKRNVKLTSGSESTEKPPGQKESQSNEGRPASTDDSFERLQPRVATAKRYREIANRRIGGRPKEYETLEGMFTEEFEEDAKAKVH</sequence>
<dbReference type="OrthoDB" id="5888845at2759"/>